<dbReference type="InterPro" id="IPR011118">
    <property type="entry name" value="Tannase/feruloyl_esterase"/>
</dbReference>
<evidence type="ECO:0000256" key="4">
    <source>
        <dbReference type="ARBA" id="ARBA00022723"/>
    </source>
</evidence>
<keyword evidence="4" id="KW-0479">Metal-binding</keyword>
<dbReference type="PANTHER" id="PTHR33938">
    <property type="entry name" value="FERULOYL ESTERASE B-RELATED"/>
    <property type="match status" value="1"/>
</dbReference>
<keyword evidence="3" id="KW-0624">Polysaccharide degradation</keyword>
<dbReference type="GO" id="GO:0045493">
    <property type="term" value="P:xylan catabolic process"/>
    <property type="evidence" value="ECO:0007669"/>
    <property type="project" value="UniProtKB-KW"/>
</dbReference>
<dbReference type="OrthoDB" id="3039123at2759"/>
<feature type="compositionally biased region" description="Polar residues" evidence="11">
    <location>
        <begin position="548"/>
        <end position="565"/>
    </location>
</feature>
<evidence type="ECO:0000313" key="12">
    <source>
        <dbReference type="EMBL" id="PWZ01459.1"/>
    </source>
</evidence>
<dbReference type="PANTHER" id="PTHR33938:SF15">
    <property type="entry name" value="FERULOYL ESTERASE B-RELATED"/>
    <property type="match status" value="1"/>
</dbReference>
<feature type="compositionally biased region" description="Polar residues" evidence="11">
    <location>
        <begin position="583"/>
        <end position="630"/>
    </location>
</feature>
<dbReference type="STRING" id="1882483.A0A317XVT7"/>
<evidence type="ECO:0000256" key="9">
    <source>
        <dbReference type="ARBA" id="ARBA00034075"/>
    </source>
</evidence>
<reference evidence="12 13" key="1">
    <citation type="journal article" date="2018" name="Mol. Biol. Evol.">
        <title>Broad Genomic Sampling Reveals a Smut Pathogenic Ancestry of the Fungal Clade Ustilaginomycotina.</title>
        <authorList>
            <person name="Kijpornyongpan T."/>
            <person name="Mondo S.J."/>
            <person name="Barry K."/>
            <person name="Sandor L."/>
            <person name="Lee J."/>
            <person name="Lipzen A."/>
            <person name="Pangilinan J."/>
            <person name="LaButti K."/>
            <person name="Hainaut M."/>
            <person name="Henrissat B."/>
            <person name="Grigoriev I.V."/>
            <person name="Spatafora J.W."/>
            <person name="Aime M.C."/>
        </authorList>
    </citation>
    <scope>NUCLEOTIDE SEQUENCE [LARGE SCALE GENOMIC DNA]</scope>
    <source>
        <strain evidence="12 13">MCA 3645</strain>
    </source>
</reference>
<evidence type="ECO:0000256" key="7">
    <source>
        <dbReference type="ARBA" id="ARBA00022837"/>
    </source>
</evidence>
<evidence type="ECO:0000313" key="13">
    <source>
        <dbReference type="Proteomes" id="UP000246740"/>
    </source>
</evidence>
<evidence type="ECO:0000256" key="6">
    <source>
        <dbReference type="ARBA" id="ARBA00022801"/>
    </source>
</evidence>
<proteinExistence type="inferred from homology"/>
<dbReference type="InterPro" id="IPR029058">
    <property type="entry name" value="AB_hydrolase_fold"/>
</dbReference>
<feature type="region of interest" description="Disordered" evidence="11">
    <location>
        <begin position="429"/>
        <end position="467"/>
    </location>
</feature>
<feature type="compositionally biased region" description="Low complexity" evidence="11">
    <location>
        <begin position="451"/>
        <end position="460"/>
    </location>
</feature>
<keyword evidence="3" id="KW-0119">Carbohydrate metabolism</keyword>
<comment type="catalytic activity">
    <reaction evidence="9">
        <text>feruloyl-polysaccharide + H2O = ferulate + polysaccharide.</text>
        <dbReference type="EC" id="3.1.1.73"/>
    </reaction>
</comment>
<dbReference type="Pfam" id="PF07519">
    <property type="entry name" value="Tannase"/>
    <property type="match status" value="2"/>
</dbReference>
<sequence>MVRRGLLWTGAALCASVPVLAHAAMIRPTVPRSTFGRHSSVDSCDELPIVIDQLAAAGMVPDGQPMTLSNLYSEYYPAGSNPSASDLFDPIPDAAFTGSDDREGAIGSAEGWNADEVIADMQYGEQASSPYSLRGGLPAFCRFGGQVQTSASGSRALFEVWLPLPDNDFDDMASYALRSTRRSIAPQQDGVESRAPISTLEKHVIAARNAFKPAKRTAWKNRLLFMVGGGLRGTVAYPDLKQALARYRIAVAGTNMGHFSAGGDAKWLPGNPEAWTDFGHRATHMTTVISQLSVKTFYGVPDRTKGGKNGNRPGYGFYSYFRGCSTGGRAAMAEIQRYPDDFDGVIAGSPAFDYNYLNAYQIHVNSFLADNKSESYFPERAHPLINKAVLQSCDTQDGVKDSVISDPSSCKPKFAQLIGCTALELQPYPDDEDSEVGKASAVSTAGGGSTSGASEATPASISGSTGKVASVEAPQILGSEDVGTIVPKTSMLSKRELRTHVVARAIQAALSVPRYVSDTTAPVILPQSDARDTTSIKSATDAPPIRGTSGNDSTGPGSDPRTASRSGYGIVAGIRVGTEAGKDQSTSSSTENAGTGPNTKPDTRTSKTLPSTTSGSVDLSSASATISSTDGTKKKKRPKKPPQCLTDAQIETVQNIYTDYYLNGKFIRQAVQPGSEFGWNVTRGVVGRSFNAAPAWYHYQVRGETVYDDDAFDEFTDVTPELIEQGQTKDPGGTINFSPELDGFFNRGGKLIHYHGLADQLVSPGISPQYYNMVRERLGDRIQNHYKLFMIPGMLHCRGGTGPCNFGGATQNDAGARPAKYDAQHDMFLALIDWVEKGSCPEALIGAAYRADSTGGVPQNNQDVTPYGNGILNTRLLCPYPQKAVLKQGAADTSSSDAFTCA</sequence>
<evidence type="ECO:0000256" key="11">
    <source>
        <dbReference type="SAM" id="MobiDB-lite"/>
    </source>
</evidence>
<evidence type="ECO:0000256" key="10">
    <source>
        <dbReference type="RuleBase" id="RU361238"/>
    </source>
</evidence>
<keyword evidence="6 10" id="KW-0378">Hydrolase</keyword>
<evidence type="ECO:0000256" key="8">
    <source>
        <dbReference type="ARBA" id="ARBA00023157"/>
    </source>
</evidence>
<keyword evidence="8" id="KW-1015">Disulfide bond</keyword>
<gene>
    <name evidence="12" type="ORF">BCV70DRAFT_198887</name>
</gene>
<evidence type="ECO:0000256" key="3">
    <source>
        <dbReference type="ARBA" id="ARBA00022651"/>
    </source>
</evidence>
<keyword evidence="13" id="KW-1185">Reference proteome</keyword>
<dbReference type="EMBL" id="KZ819190">
    <property type="protein sequence ID" value="PWZ01459.1"/>
    <property type="molecule type" value="Genomic_DNA"/>
</dbReference>
<accession>A0A317XVT7</accession>
<evidence type="ECO:0000256" key="5">
    <source>
        <dbReference type="ARBA" id="ARBA00022729"/>
    </source>
</evidence>
<feature type="chain" id="PRO_5016191453" description="Carboxylic ester hydrolase" evidence="10">
    <location>
        <begin position="24"/>
        <end position="902"/>
    </location>
</feature>
<protein>
    <recommendedName>
        <fullName evidence="10">Carboxylic ester hydrolase</fullName>
        <ecNumber evidence="10">3.1.1.-</ecNumber>
    </recommendedName>
</protein>
<keyword evidence="7" id="KW-0106">Calcium</keyword>
<dbReference type="SUPFAM" id="SSF53474">
    <property type="entry name" value="alpha/beta-Hydrolases"/>
    <property type="match status" value="1"/>
</dbReference>
<organism evidence="12 13">
    <name type="scientific">Testicularia cyperi</name>
    <dbReference type="NCBI Taxonomy" id="1882483"/>
    <lineage>
        <taxon>Eukaryota</taxon>
        <taxon>Fungi</taxon>
        <taxon>Dikarya</taxon>
        <taxon>Basidiomycota</taxon>
        <taxon>Ustilaginomycotina</taxon>
        <taxon>Ustilaginomycetes</taxon>
        <taxon>Ustilaginales</taxon>
        <taxon>Anthracoideaceae</taxon>
        <taxon>Testicularia</taxon>
    </lineage>
</organism>
<keyword evidence="2" id="KW-0719">Serine esterase</keyword>
<dbReference type="Proteomes" id="UP000246740">
    <property type="component" value="Unassembled WGS sequence"/>
</dbReference>
<name>A0A317XVT7_9BASI</name>
<evidence type="ECO:0000256" key="2">
    <source>
        <dbReference type="ARBA" id="ARBA00022487"/>
    </source>
</evidence>
<dbReference type="GO" id="GO:0046872">
    <property type="term" value="F:metal ion binding"/>
    <property type="evidence" value="ECO:0007669"/>
    <property type="project" value="UniProtKB-KW"/>
</dbReference>
<dbReference type="EC" id="3.1.1.-" evidence="10"/>
<dbReference type="InParanoid" id="A0A317XVT7"/>
<dbReference type="GO" id="GO:0030600">
    <property type="term" value="F:feruloyl esterase activity"/>
    <property type="evidence" value="ECO:0007669"/>
    <property type="project" value="UniProtKB-EC"/>
</dbReference>
<feature type="signal peptide" evidence="10">
    <location>
        <begin position="1"/>
        <end position="23"/>
    </location>
</feature>
<comment type="similarity">
    <text evidence="1 10">Belongs to the tannase family.</text>
</comment>
<keyword evidence="3" id="KW-0858">Xylan degradation</keyword>
<dbReference type="AlphaFoldDB" id="A0A317XVT7"/>
<evidence type="ECO:0000256" key="1">
    <source>
        <dbReference type="ARBA" id="ARBA00006249"/>
    </source>
</evidence>
<feature type="region of interest" description="Disordered" evidence="11">
    <location>
        <begin position="526"/>
        <end position="646"/>
    </location>
</feature>
<keyword evidence="5 10" id="KW-0732">Signal</keyword>